<dbReference type="InParanoid" id="J4HTL0"/>
<comment type="similarity">
    <text evidence="2">Belongs to the SPP2 family.</text>
</comment>
<feature type="compositionally biased region" description="Acidic residues" evidence="4">
    <location>
        <begin position="74"/>
        <end position="84"/>
    </location>
</feature>
<organism evidence="6 7">
    <name type="scientific">Fibroporia radiculosa</name>
    <dbReference type="NCBI Taxonomy" id="599839"/>
    <lineage>
        <taxon>Eukaryota</taxon>
        <taxon>Fungi</taxon>
        <taxon>Dikarya</taxon>
        <taxon>Basidiomycota</taxon>
        <taxon>Agaricomycotina</taxon>
        <taxon>Agaricomycetes</taxon>
        <taxon>Polyporales</taxon>
        <taxon>Fibroporiaceae</taxon>
        <taxon>Fibroporia</taxon>
    </lineage>
</organism>
<evidence type="ECO:0000256" key="4">
    <source>
        <dbReference type="SAM" id="MobiDB-lite"/>
    </source>
</evidence>
<evidence type="ECO:0000259" key="5">
    <source>
        <dbReference type="PROSITE" id="PS50174"/>
    </source>
</evidence>
<feature type="region of interest" description="Disordered" evidence="4">
    <location>
        <begin position="330"/>
        <end position="473"/>
    </location>
</feature>
<evidence type="ECO:0000256" key="3">
    <source>
        <dbReference type="ARBA" id="ARBA00023242"/>
    </source>
</evidence>
<dbReference type="Proteomes" id="UP000006352">
    <property type="component" value="Unassembled WGS sequence"/>
</dbReference>
<dbReference type="GO" id="GO:0000398">
    <property type="term" value="P:mRNA splicing, via spliceosome"/>
    <property type="evidence" value="ECO:0007669"/>
    <property type="project" value="InterPro"/>
</dbReference>
<dbReference type="GeneID" id="24094488"/>
<feature type="compositionally biased region" description="Basic residues" evidence="4">
    <location>
        <begin position="338"/>
        <end position="347"/>
    </location>
</feature>
<feature type="region of interest" description="Disordered" evidence="4">
    <location>
        <begin position="156"/>
        <end position="180"/>
    </location>
</feature>
<sequence length="473" mass="52299">MSSTASSKVSFTIRRPTPVSRASSGNDSDSSSFKVPALPRHLANGNGSTPGSPLARSAPASPSPTSRAHADRDSSDEDEGLDDELVTGFDQFGVQRCVSSLFNLLRPDSQLTVVWSYSLHEKKKEPEGPLVIPALKNKDWREMARKRKALYVPPSAAAQTGADGSVGGLGTRDSINSGPQLSGLQAAKKIKLEEGDSVEVETEEPVVTFDAVANVVPKKEEETEDQKALRAILASASDDPMSLDGPHIDIIPTPSEDDAYRQDVVELPDSASLEDYERIPVSQFGAALLRGMGWKEGTAASKRHKGPIEPYLPQARPALLGIGAKEKEVFDDGSSLVKGKKSRKSKPDRRYVPVVKRERKSGDGGDSGSGERSRERSGSAVSSSKRHSPSPERSHSRRHSRSPSADRRRERDRDRWNDDREGSRDRDRDRQRDVRRDYHDSSYKDHDRDSRRRDGSDDKYDSDRRRERDRRGH</sequence>
<feature type="compositionally biased region" description="Basic and acidic residues" evidence="4">
    <location>
        <begin position="404"/>
        <end position="473"/>
    </location>
</feature>
<dbReference type="InterPro" id="IPR026822">
    <property type="entry name" value="Spp2/MOS2_G-patch"/>
</dbReference>
<dbReference type="InterPro" id="IPR000467">
    <property type="entry name" value="G_patch_dom"/>
</dbReference>
<dbReference type="Pfam" id="PF12656">
    <property type="entry name" value="G-patch_2"/>
    <property type="match status" value="1"/>
</dbReference>
<feature type="compositionally biased region" description="Low complexity" evidence="4">
    <location>
        <begin position="20"/>
        <end position="32"/>
    </location>
</feature>
<feature type="region of interest" description="Disordered" evidence="4">
    <location>
        <begin position="1"/>
        <end position="84"/>
    </location>
</feature>
<dbReference type="PANTHER" id="PTHR15818">
    <property type="entry name" value="G PATCH AND KOW-CONTAINING"/>
    <property type="match status" value="1"/>
</dbReference>
<dbReference type="GO" id="GO:0005681">
    <property type="term" value="C:spliceosomal complex"/>
    <property type="evidence" value="ECO:0007669"/>
    <property type="project" value="TreeGrafter"/>
</dbReference>
<feature type="compositionally biased region" description="Low complexity" evidence="4">
    <location>
        <begin position="50"/>
        <end position="67"/>
    </location>
</feature>
<name>J4HTL0_9APHY</name>
<dbReference type="FunCoup" id="J4HTL0">
    <property type="interactions" value="45"/>
</dbReference>
<protein>
    <recommendedName>
        <fullName evidence="5">G-patch domain-containing protein</fullName>
    </recommendedName>
</protein>
<dbReference type="InterPro" id="IPR045166">
    <property type="entry name" value="Spp2-like"/>
</dbReference>
<comment type="subcellular location">
    <subcellularLocation>
        <location evidence="1">Nucleus</location>
    </subcellularLocation>
</comment>
<dbReference type="PANTHER" id="PTHR15818:SF2">
    <property type="entry name" value="G-PATCH DOMAIN AND KOW MOTIFS-CONTAINING PROTEIN"/>
    <property type="match status" value="1"/>
</dbReference>
<accession>J4HTL0</accession>
<feature type="domain" description="G-patch" evidence="5">
    <location>
        <begin position="281"/>
        <end position="327"/>
    </location>
</feature>
<evidence type="ECO:0000313" key="6">
    <source>
        <dbReference type="EMBL" id="CCL99577.1"/>
    </source>
</evidence>
<dbReference type="PROSITE" id="PS50174">
    <property type="entry name" value="G_PATCH"/>
    <property type="match status" value="1"/>
</dbReference>
<dbReference type="HOGENOM" id="CLU_045413_0_0_1"/>
<dbReference type="RefSeq" id="XP_012178860.1">
    <property type="nucleotide sequence ID" value="XM_012323470.1"/>
</dbReference>
<dbReference type="OrthoDB" id="5577072at2759"/>
<proteinExistence type="inferred from homology"/>
<feature type="compositionally biased region" description="Polar residues" evidence="4">
    <location>
        <begin position="1"/>
        <end position="10"/>
    </location>
</feature>
<dbReference type="EMBL" id="HE796942">
    <property type="protein sequence ID" value="CCL99577.1"/>
    <property type="molecule type" value="Genomic_DNA"/>
</dbReference>
<keyword evidence="3" id="KW-0539">Nucleus</keyword>
<evidence type="ECO:0000256" key="1">
    <source>
        <dbReference type="ARBA" id="ARBA00004123"/>
    </source>
</evidence>
<gene>
    <name evidence="6" type="ORF">FIBRA_01595</name>
</gene>
<reference evidence="6 7" key="1">
    <citation type="journal article" date="2012" name="Appl. Environ. Microbiol.">
        <title>Short-read sequencing for genomic analysis of the brown rot fungus Fibroporia radiculosa.</title>
        <authorList>
            <person name="Tang J.D."/>
            <person name="Perkins A.D."/>
            <person name="Sonstegard T.S."/>
            <person name="Schroeder S.G."/>
            <person name="Burgess S.C."/>
            <person name="Diehl S.V."/>
        </authorList>
    </citation>
    <scope>NUCLEOTIDE SEQUENCE [LARGE SCALE GENOMIC DNA]</scope>
    <source>
        <strain evidence="6 7">TFFH 294</strain>
    </source>
</reference>
<evidence type="ECO:0000313" key="7">
    <source>
        <dbReference type="Proteomes" id="UP000006352"/>
    </source>
</evidence>
<dbReference type="GO" id="GO:0003676">
    <property type="term" value="F:nucleic acid binding"/>
    <property type="evidence" value="ECO:0007669"/>
    <property type="project" value="InterPro"/>
</dbReference>
<dbReference type="AlphaFoldDB" id="J4HTL0"/>
<dbReference type="STRING" id="599839.J4HTL0"/>
<evidence type="ECO:0000256" key="2">
    <source>
        <dbReference type="ARBA" id="ARBA00008576"/>
    </source>
</evidence>
<keyword evidence="7" id="KW-1185">Reference proteome</keyword>